<organism evidence="1 2">
    <name type="scientific">Solitalea agri</name>
    <dbReference type="NCBI Taxonomy" id="2953739"/>
    <lineage>
        <taxon>Bacteria</taxon>
        <taxon>Pseudomonadati</taxon>
        <taxon>Bacteroidota</taxon>
        <taxon>Sphingobacteriia</taxon>
        <taxon>Sphingobacteriales</taxon>
        <taxon>Sphingobacteriaceae</taxon>
        <taxon>Solitalea</taxon>
    </lineage>
</organism>
<keyword evidence="2" id="KW-1185">Reference proteome</keyword>
<dbReference type="Proteomes" id="UP001155182">
    <property type="component" value="Unassembled WGS sequence"/>
</dbReference>
<dbReference type="RefSeq" id="WP_252589493.1">
    <property type="nucleotide sequence ID" value="NZ_JAMWYS010000058.1"/>
</dbReference>
<gene>
    <name evidence="1" type="ORF">NF867_16470</name>
</gene>
<name>A0A9X2JDS4_9SPHI</name>
<comment type="caution">
    <text evidence="1">The sequence shown here is derived from an EMBL/GenBank/DDBJ whole genome shotgun (WGS) entry which is preliminary data.</text>
</comment>
<reference evidence="1" key="1">
    <citation type="submission" date="2022-06" db="EMBL/GenBank/DDBJ databases">
        <title>Solitalea sp. MAHUQ-68 isolated from rhizospheric soil.</title>
        <authorList>
            <person name="Huq M.A."/>
        </authorList>
    </citation>
    <scope>NUCLEOTIDE SEQUENCE</scope>
    <source>
        <strain evidence="1">MAHUQ-68</strain>
    </source>
</reference>
<accession>A0A9X2JDS4</accession>
<evidence type="ECO:0000313" key="2">
    <source>
        <dbReference type="Proteomes" id="UP001155182"/>
    </source>
</evidence>
<sequence length="1164" mass="130570">MACNEKNPLEREGTSILNRMLSALATSFVKPDEREAADMVLFMRRYSAYLNYYNSSNVLDGDWEPLMKMDISVTLAVLMRLDAHKCSDYKKLVYKKIRISGTDTEAQKQFTYIFDLSFSLLKIVAEQYHLLPETSEFKQEIETIIKSKVLLPAVNLKKLFDDFKTNDLINNTLITDSESPINTIQSNSFNLSDLGAEWTLPTAIQGLTIPASLTVPRSKIIYIINHNFFNAQVEALLKAISTLAEKAHILFDTTLDNFPSHTPHYALVLSFIKLFGFAQNELNKYTQHHLDFYYKDVLQLTNKKAIADSAHLLMELQKPVPKYLLTAGTLFRGGKDKTTGKELSYALSQDVVLNKAKVEKLQSIQITNDTKEILAASSIANSEDGQGAKLTSIDNSWFTFGDPEKISPAVTGFAIATNLLFLNEGTRTITITVNFVAGTNSFVGASTLPIGGLFTGKLSGLKDWHNTDAQVQANSAGNTLTFLLTLSPDDPAIIPYTESIHKENIETDLPVLKIYLNQSSAFSFPYRLLTNDQISSIKVEVEVNGVRNLELSSETGTIDAAKPFKPYGEFPVSGASFYIGSKEIFQKSINELRFEFGETIPYSGEIEYLRQGKWIDIRGNSLGTDTYTINSNFVAAKKDFTQNEPLTATTLEGFIRLLLASNEYSKSTYLSNVKAQIDNTTISQSTTSATTYEITTGEIASPPELTLPSFSISYKAFASIPLSSVNTNSNHHFLHLTPFGYYEAAFDPLSPSKKISLVTEMPNDGELYVGLNNTEPEEVVNLLLQVADGSSNPLKNEETITWYYLSKGNLWKEFESKYIIDRTHNLTQSGIVTVTLPIDISNENTALQKGLYWLKVTVKQNPDAVCKLILVQAQAALVQLVQNETKQIEFSQILPAGTISKPVTGISEIKNITQPFDSFGGRTRETDEHFYTRVSERLRHKQRGITIWDYEHIVLEAFPQISKVKCINHAGFYTAGDGSEVFCENYPGHVSVITIPDFRNKSGINPLRPYTPIGTIINIDEYLHKLISPFVKLHVKNPQFEEVQFEFSVTFHEHLDEGFYRQMLEKEIERNLTPWAFDSTKEVTFGGKIIKSAVLNFIEERAYVDFVTCFKMHHIITRNGATHITEKRDVEVAVPSTARSLLVSYYNEITKIKHLINSPATCEC</sequence>
<protein>
    <submittedName>
        <fullName evidence="1">Baseplate J/gp47 family protein</fullName>
    </submittedName>
</protein>
<evidence type="ECO:0000313" key="1">
    <source>
        <dbReference type="EMBL" id="MCO4294458.1"/>
    </source>
</evidence>
<dbReference type="EMBL" id="JAMWYS010000058">
    <property type="protein sequence ID" value="MCO4294458.1"/>
    <property type="molecule type" value="Genomic_DNA"/>
</dbReference>
<proteinExistence type="predicted"/>
<dbReference type="AlphaFoldDB" id="A0A9X2JDS4"/>